<evidence type="ECO:0000256" key="14">
    <source>
        <dbReference type="ARBA" id="ARBA00068082"/>
    </source>
</evidence>
<dbReference type="Pfam" id="PF00612">
    <property type="entry name" value="IQ"/>
    <property type="match status" value="2"/>
</dbReference>
<dbReference type="SUPFAM" id="SSF52540">
    <property type="entry name" value="P-loop containing nucleoside triphosphate hydrolases"/>
    <property type="match status" value="2"/>
</dbReference>
<evidence type="ECO:0000256" key="4">
    <source>
        <dbReference type="ARBA" id="ARBA00022553"/>
    </source>
</evidence>
<reference evidence="19" key="1">
    <citation type="submission" date="2025-08" db="UniProtKB">
        <authorList>
            <consortium name="Ensembl"/>
        </authorList>
    </citation>
    <scope>IDENTIFICATION</scope>
</reference>
<evidence type="ECO:0000256" key="12">
    <source>
        <dbReference type="ARBA" id="ARBA00023203"/>
    </source>
</evidence>
<dbReference type="InterPro" id="IPR010926">
    <property type="entry name" value="Myosin_TH1"/>
</dbReference>
<keyword evidence="9" id="KW-0112">Calmodulin-binding</keyword>
<dbReference type="GO" id="GO:0005903">
    <property type="term" value="C:brush border"/>
    <property type="evidence" value="ECO:0007669"/>
    <property type="project" value="TreeGrafter"/>
</dbReference>
<gene>
    <name evidence="19" type="primary">myo1b</name>
</gene>
<evidence type="ECO:0000256" key="1">
    <source>
        <dbReference type="ARBA" id="ARBA00004544"/>
    </source>
</evidence>
<comment type="function">
    <text evidence="13">Motor protein that may participate in process critical to neuronal development and function such as cell migration, neurite outgrowth and vesicular transport.</text>
</comment>
<organism evidence="19 20">
    <name type="scientific">Sander lucioperca</name>
    <name type="common">Pike-perch</name>
    <name type="synonym">Perca lucioperca</name>
    <dbReference type="NCBI Taxonomy" id="283035"/>
    <lineage>
        <taxon>Eukaryota</taxon>
        <taxon>Metazoa</taxon>
        <taxon>Chordata</taxon>
        <taxon>Craniata</taxon>
        <taxon>Vertebrata</taxon>
        <taxon>Euteleostomi</taxon>
        <taxon>Actinopterygii</taxon>
        <taxon>Neopterygii</taxon>
        <taxon>Teleostei</taxon>
        <taxon>Neoteleostei</taxon>
        <taxon>Acanthomorphata</taxon>
        <taxon>Eupercaria</taxon>
        <taxon>Perciformes</taxon>
        <taxon>Percoidei</taxon>
        <taxon>Percidae</taxon>
        <taxon>Luciopercinae</taxon>
        <taxon>Sander</taxon>
    </lineage>
</organism>
<dbReference type="FunFam" id="1.20.5.190:FF:000007">
    <property type="entry name" value="Myosin-ib isoform 2"/>
    <property type="match status" value="1"/>
</dbReference>
<evidence type="ECO:0000259" key="17">
    <source>
        <dbReference type="PROSITE" id="PS51456"/>
    </source>
</evidence>
<dbReference type="GO" id="GO:0016459">
    <property type="term" value="C:myosin complex"/>
    <property type="evidence" value="ECO:0007669"/>
    <property type="project" value="UniProtKB-KW"/>
</dbReference>
<keyword evidence="6 16" id="KW-0547">Nucleotide-binding</keyword>
<keyword evidence="3" id="KW-1017">Isopeptide bond</keyword>
<dbReference type="GO" id="GO:0005524">
    <property type="term" value="F:ATP binding"/>
    <property type="evidence" value="ECO:0007669"/>
    <property type="project" value="UniProtKB-UniRule"/>
</dbReference>
<proteinExistence type="inferred from homology"/>
<accession>A0A8D0CUX3</accession>
<dbReference type="SMART" id="SM00015">
    <property type="entry name" value="IQ"/>
    <property type="match status" value="5"/>
</dbReference>
<evidence type="ECO:0000256" key="5">
    <source>
        <dbReference type="ARBA" id="ARBA00022737"/>
    </source>
</evidence>
<dbReference type="AlphaFoldDB" id="A0A8D0CUX3"/>
<dbReference type="GO" id="GO:0000146">
    <property type="term" value="F:microfilament motor activity"/>
    <property type="evidence" value="ECO:0007669"/>
    <property type="project" value="TreeGrafter"/>
</dbReference>
<comment type="similarity">
    <text evidence="2 16">Belongs to the TRAFAC class myosin-kinesin ATPase superfamily. Myosin family.</text>
</comment>
<keyword evidence="11 16" id="KW-0505">Motor protein</keyword>
<dbReference type="Pfam" id="PF00063">
    <property type="entry name" value="Myosin_head"/>
    <property type="match status" value="1"/>
</dbReference>
<feature type="domain" description="Myosin motor" evidence="17">
    <location>
        <begin position="12"/>
        <end position="698"/>
    </location>
</feature>
<dbReference type="FunFam" id="1.10.10.820:FF:000001">
    <property type="entry name" value="Myosin heavy chain"/>
    <property type="match status" value="1"/>
</dbReference>
<evidence type="ECO:0000256" key="13">
    <source>
        <dbReference type="ARBA" id="ARBA00058091"/>
    </source>
</evidence>
<dbReference type="Pfam" id="PF06017">
    <property type="entry name" value="Myosin_TH1"/>
    <property type="match status" value="1"/>
</dbReference>
<keyword evidence="4" id="KW-0597">Phosphoprotein</keyword>
<dbReference type="Gene3D" id="1.20.5.190">
    <property type="match status" value="2"/>
</dbReference>
<evidence type="ECO:0000256" key="8">
    <source>
        <dbReference type="ARBA" id="ARBA00022843"/>
    </source>
</evidence>
<dbReference type="CDD" id="cd23767">
    <property type="entry name" value="IQCD"/>
    <property type="match status" value="1"/>
</dbReference>
<dbReference type="FunFam" id="1.20.5.4820:FF:000013">
    <property type="entry name" value="LOW QUALITY PROTEIN: unconventional myosin-Ib"/>
    <property type="match status" value="1"/>
</dbReference>
<dbReference type="Gene3D" id="6.20.240.20">
    <property type="match status" value="1"/>
</dbReference>
<dbReference type="GeneTree" id="ENSGT00940000155752"/>
<dbReference type="InterPro" id="IPR036072">
    <property type="entry name" value="MYSc_Myo1"/>
</dbReference>
<dbReference type="GO" id="GO:0007015">
    <property type="term" value="P:actin filament organization"/>
    <property type="evidence" value="ECO:0007669"/>
    <property type="project" value="TreeGrafter"/>
</dbReference>
<dbReference type="Gene3D" id="1.20.120.720">
    <property type="entry name" value="Myosin VI head, motor domain, U50 subdomain"/>
    <property type="match status" value="1"/>
</dbReference>
<dbReference type="Gene3D" id="1.20.58.530">
    <property type="match status" value="1"/>
</dbReference>
<evidence type="ECO:0000256" key="9">
    <source>
        <dbReference type="ARBA" id="ARBA00022860"/>
    </source>
</evidence>
<dbReference type="FunFam" id="1.20.120.720:FF:000004">
    <property type="entry name" value="unconventional myosin-Ib isoform X1"/>
    <property type="match status" value="1"/>
</dbReference>
<dbReference type="PROSITE" id="PS51757">
    <property type="entry name" value="TH1"/>
    <property type="match status" value="1"/>
</dbReference>
<dbReference type="GeneID" id="116037779"/>
<evidence type="ECO:0000256" key="10">
    <source>
        <dbReference type="ARBA" id="ARBA00023123"/>
    </source>
</evidence>
<dbReference type="Gene3D" id="3.40.850.10">
    <property type="entry name" value="Kinesin motor domain"/>
    <property type="match status" value="1"/>
</dbReference>
<keyword evidence="12 16" id="KW-0009">Actin-binding</keyword>
<dbReference type="PROSITE" id="PS51456">
    <property type="entry name" value="MYOSIN_MOTOR"/>
    <property type="match status" value="1"/>
</dbReference>
<keyword evidence="10 16" id="KW-0518">Myosin</keyword>
<feature type="binding site" evidence="16">
    <location>
        <begin position="105"/>
        <end position="112"/>
    </location>
    <ligand>
        <name>ATP</name>
        <dbReference type="ChEBI" id="CHEBI:30616"/>
    </ligand>
</feature>
<dbReference type="FunFam" id="3.40.850.10:FF:000101">
    <property type="entry name" value="Slow myosin heavy chain 2"/>
    <property type="match status" value="1"/>
</dbReference>
<dbReference type="GO" id="GO:0005938">
    <property type="term" value="C:cell cortex"/>
    <property type="evidence" value="ECO:0007669"/>
    <property type="project" value="UniProtKB-SubCell"/>
</dbReference>
<keyword evidence="5" id="KW-0677">Repeat</keyword>
<evidence type="ECO:0000256" key="11">
    <source>
        <dbReference type="ARBA" id="ARBA00023175"/>
    </source>
</evidence>
<evidence type="ECO:0000313" key="20">
    <source>
        <dbReference type="Proteomes" id="UP000694568"/>
    </source>
</evidence>
<dbReference type="InterPro" id="IPR027417">
    <property type="entry name" value="P-loop_NTPase"/>
</dbReference>
<dbReference type="Ensembl" id="ENSSLUT00000013531.1">
    <property type="protein sequence ID" value="ENSSLUP00000013089.1"/>
    <property type="gene ID" value="ENSSLUG00000002916.1"/>
</dbReference>
<dbReference type="PROSITE" id="PS50096">
    <property type="entry name" value="IQ"/>
    <property type="match status" value="4"/>
</dbReference>
<dbReference type="GO" id="GO:0006897">
    <property type="term" value="P:endocytosis"/>
    <property type="evidence" value="ECO:0007669"/>
    <property type="project" value="TreeGrafter"/>
</dbReference>
<evidence type="ECO:0000256" key="16">
    <source>
        <dbReference type="PROSITE-ProRule" id="PRU00782"/>
    </source>
</evidence>
<feature type="domain" description="TH1" evidence="18">
    <location>
        <begin position="920"/>
        <end position="1106"/>
    </location>
</feature>
<dbReference type="InterPro" id="IPR001609">
    <property type="entry name" value="Myosin_head_motor_dom-like"/>
</dbReference>
<name>A0A8D0CUX3_SANLU</name>
<dbReference type="GO" id="GO:0005516">
    <property type="term" value="F:calmodulin binding"/>
    <property type="evidence" value="ECO:0007669"/>
    <property type="project" value="UniProtKB-KW"/>
</dbReference>
<evidence type="ECO:0000259" key="18">
    <source>
        <dbReference type="PROSITE" id="PS51757"/>
    </source>
</evidence>
<dbReference type="GO" id="GO:0005886">
    <property type="term" value="C:plasma membrane"/>
    <property type="evidence" value="ECO:0007669"/>
    <property type="project" value="TreeGrafter"/>
</dbReference>
<feature type="region of interest" description="Actin-binding" evidence="16">
    <location>
        <begin position="575"/>
        <end position="597"/>
    </location>
</feature>
<evidence type="ECO:0000256" key="15">
    <source>
        <dbReference type="ARBA" id="ARBA00083826"/>
    </source>
</evidence>
<dbReference type="GO" id="GO:0005902">
    <property type="term" value="C:microvillus"/>
    <property type="evidence" value="ECO:0007669"/>
    <property type="project" value="TreeGrafter"/>
</dbReference>
<dbReference type="SMART" id="SM00242">
    <property type="entry name" value="MYSc"/>
    <property type="match status" value="1"/>
</dbReference>
<reference evidence="19" key="2">
    <citation type="submission" date="2025-09" db="UniProtKB">
        <authorList>
            <consortium name="Ensembl"/>
        </authorList>
    </citation>
    <scope>IDENTIFICATION</scope>
</reference>
<evidence type="ECO:0000256" key="7">
    <source>
        <dbReference type="ARBA" id="ARBA00022840"/>
    </source>
</evidence>
<dbReference type="FunFam" id="1.20.58.530:FF:000004">
    <property type="entry name" value="Unconventional myosin ID"/>
    <property type="match status" value="1"/>
</dbReference>
<dbReference type="InterPro" id="IPR036961">
    <property type="entry name" value="Kinesin_motor_dom_sf"/>
</dbReference>
<dbReference type="PRINTS" id="PR00193">
    <property type="entry name" value="MYOSINHEAVY"/>
</dbReference>
<evidence type="ECO:0000256" key="3">
    <source>
        <dbReference type="ARBA" id="ARBA00022499"/>
    </source>
</evidence>
<dbReference type="GO" id="GO:0030048">
    <property type="term" value="P:actin filament-based movement"/>
    <property type="evidence" value="ECO:0007669"/>
    <property type="project" value="TreeGrafter"/>
</dbReference>
<dbReference type="InterPro" id="IPR000048">
    <property type="entry name" value="IQ_motif_EF-hand-BS"/>
</dbReference>
<keyword evidence="20" id="KW-1185">Reference proteome</keyword>
<keyword evidence="8" id="KW-0832">Ubl conjugation</keyword>
<evidence type="ECO:0000256" key="2">
    <source>
        <dbReference type="ARBA" id="ARBA00008314"/>
    </source>
</evidence>
<keyword evidence="7 16" id="KW-0067">ATP-binding</keyword>
<dbReference type="GO" id="GO:0051015">
    <property type="term" value="F:actin filament binding"/>
    <property type="evidence" value="ECO:0007669"/>
    <property type="project" value="TreeGrafter"/>
</dbReference>
<dbReference type="RefSeq" id="XP_035859969.1">
    <property type="nucleotide sequence ID" value="XM_036004076.1"/>
</dbReference>
<dbReference type="Gene3D" id="1.10.10.820">
    <property type="match status" value="1"/>
</dbReference>
<protein>
    <recommendedName>
        <fullName evidence="14">Unconventional myosin-Ib</fullName>
    </recommendedName>
    <alternativeName>
        <fullName evidence="15">Myosin I alpha</fullName>
    </alternativeName>
</protein>
<evidence type="ECO:0000256" key="6">
    <source>
        <dbReference type="ARBA" id="ARBA00022741"/>
    </source>
</evidence>
<dbReference type="PANTHER" id="PTHR13140">
    <property type="entry name" value="MYOSIN"/>
    <property type="match status" value="1"/>
</dbReference>
<dbReference type="PANTHER" id="PTHR13140:SF802">
    <property type="entry name" value="UNCONVENTIONAL MYOSIN-IB ISOFORM X1"/>
    <property type="match status" value="1"/>
</dbReference>
<sequence length="1108" mass="127920">MEVKTSLLDNMIGVGDMVLLEPLSEDSFIENLRKRFDHNEIYTYIGSVVISMNPYRSLPIFTPEKVEEYRNRNFYELSPHIYALADEAYRSLRDQDKDQCILITGESGAGKTEASKLVMSYVAAVCGKGQEVNKVKEQLLQSNPVLEAFGNAKTVRNDNSSRFGKYMDIEFDFKGDPLGGVISNYLLEKSRVVKQPRGERNFHVFYQLLSGASDDTLKKLKLDRDFSKYNYLSLDSAVVNGLDDAANFRTVRNAMQIVGFMEDEVQSVLELVAAVLKLGDIEFKPESRCNGTDESRIKDKNDLKEMCELLGIEQSVLERAFSYRTVEARLEKVSTTLNVAQAYYARDALAKNLYSRLFSWLVTRINESIKAQTKARHKVMGVLDIYGFEIFEDNSFEQFIINYCNEKLQQIFIELTLREEQEEYVREGIEWTNIEYFNNAIICDLIENHQNGILAMLDEECLRPGTVTDETFLDKLNTICAEHQHFESRLSKNSKFLTDHSLPHNCFRIQHYAGKVLYRAEGFVDKNNDLLYRDLSQAMYKANHSLIKQLFPEGNPAKVNLKRPPTAGFQFRASVGTLMKNLQTKNPNYIRCIKPNDKKASHIFTDSLVCHQVRYLGLMENVRVRRAGYAFRQAYEPCLERYKMLCKRTWPHWRGPAREGVEVLMADLPVPAEEFSYGRSKIFIRNPRTLFFLEERRRQCLQDLATLIQKIYRGWKCRSHFLLLKKSQIVVAAWYRRYAQEKKYQKIKSATTVVQSYTRGWQARKLLRELKYQKRCEEAVTTISAFWHGTQARRELRTLKEEARRKHAVAVIWAYWQGLKVRREYRKFFRANAGKKIYDFTIQRIMQKYFLGLKSTMPSVSPIDKSWPANPYRFLDGVHTELRRIFHLWRCKKYRSQFTEEKKAVYEEKLEASEIFKDKKALYPSSVSQPFKGDYLEISKNPKYQKLHSAVDEKVLLADVVNKINRANGKGTARIFLLTKKSVVLADQKTGQVKASVPLPDLASVSVSTQSDGFFALRLKEGSASAVKGDFLLSSDHLIEIITKLHRTGATAADSEQLDIDISDEFLLQFKHDKVCVKFIQGAPKNGNSVSCKRKNNRLLEVSVPTTA</sequence>
<evidence type="ECO:0000313" key="19">
    <source>
        <dbReference type="Ensembl" id="ENSSLUP00000013089.1"/>
    </source>
</evidence>
<dbReference type="CDD" id="cd01378">
    <property type="entry name" value="MYSc_Myo1"/>
    <property type="match status" value="1"/>
</dbReference>
<comment type="subcellular location">
    <subcellularLocation>
        <location evidence="1">Cytoplasm</location>
        <location evidence="1">Cell cortex</location>
    </subcellularLocation>
</comment>
<dbReference type="Proteomes" id="UP000694568">
    <property type="component" value="Unplaced"/>
</dbReference>